<reference evidence="2" key="2">
    <citation type="submission" date="2021-04" db="EMBL/GenBank/DDBJ databases">
        <authorList>
            <person name="Gilroy R."/>
        </authorList>
    </citation>
    <scope>NUCLEOTIDE SEQUENCE</scope>
    <source>
        <strain evidence="2">ChiHecec3B27-8219</strain>
    </source>
</reference>
<reference evidence="2" key="1">
    <citation type="journal article" date="2021" name="PeerJ">
        <title>Extensive microbial diversity within the chicken gut microbiome revealed by metagenomics and culture.</title>
        <authorList>
            <person name="Gilroy R."/>
            <person name="Ravi A."/>
            <person name="Getino M."/>
            <person name="Pursley I."/>
            <person name="Horton D.L."/>
            <person name="Alikhan N.F."/>
            <person name="Baker D."/>
            <person name="Gharbi K."/>
            <person name="Hall N."/>
            <person name="Watson M."/>
            <person name="Adriaenssens E.M."/>
            <person name="Foster-Nyarko E."/>
            <person name="Jarju S."/>
            <person name="Secka A."/>
            <person name="Antonio M."/>
            <person name="Oren A."/>
            <person name="Chaudhuri R.R."/>
            <person name="La Ragione R."/>
            <person name="Hildebrand F."/>
            <person name="Pallen M.J."/>
        </authorList>
    </citation>
    <scope>NUCLEOTIDE SEQUENCE</scope>
    <source>
        <strain evidence="2">ChiHecec3B27-8219</strain>
    </source>
</reference>
<feature type="transmembrane region" description="Helical" evidence="1">
    <location>
        <begin position="138"/>
        <end position="156"/>
    </location>
</feature>
<accession>A0A9D2FZH9</accession>
<feature type="transmembrane region" description="Helical" evidence="1">
    <location>
        <begin position="176"/>
        <end position="198"/>
    </location>
</feature>
<keyword evidence="1" id="KW-0472">Membrane</keyword>
<dbReference type="AlphaFoldDB" id="A0A9D2FZH9"/>
<protein>
    <submittedName>
        <fullName evidence="2">ABC transporter substrate-binding protein</fullName>
    </submittedName>
</protein>
<keyword evidence="1" id="KW-0812">Transmembrane</keyword>
<gene>
    <name evidence="2" type="ORF">H9966_05325</name>
</gene>
<organism evidence="2 3">
    <name type="scientific">Candidatus Prevotella avicola</name>
    <dbReference type="NCBI Taxonomy" id="2838738"/>
    <lineage>
        <taxon>Bacteria</taxon>
        <taxon>Pseudomonadati</taxon>
        <taxon>Bacteroidota</taxon>
        <taxon>Bacteroidia</taxon>
        <taxon>Bacteroidales</taxon>
        <taxon>Prevotellaceae</taxon>
        <taxon>Prevotella</taxon>
    </lineage>
</organism>
<dbReference type="EMBL" id="DXBE01000039">
    <property type="protein sequence ID" value="HIZ69295.1"/>
    <property type="molecule type" value="Genomic_DNA"/>
</dbReference>
<feature type="transmembrane region" description="Helical" evidence="1">
    <location>
        <begin position="95"/>
        <end position="118"/>
    </location>
</feature>
<feature type="transmembrane region" description="Helical" evidence="1">
    <location>
        <begin position="9"/>
        <end position="31"/>
    </location>
</feature>
<sequence length="204" mass="22895">MKKILYKRILAYTAFILSVLMVALVFTSWLLSAMMREGIVRSILTSEGVRWFFSSFVDNLASPFLVWLVLVSFAVNAVRSSGVLRCRPSTYRQRVALWLVAIEMVVFVVLMLLLTLVPHAILRSVTGVLCPGPFAQSLIPYTCFALCVMSVSFAWMSGKCHGLVDVFELLTGNVSFLPQLLLLYILVMQLVCSISFVFNVHFLP</sequence>
<proteinExistence type="predicted"/>
<keyword evidence="1" id="KW-1133">Transmembrane helix</keyword>
<evidence type="ECO:0000256" key="1">
    <source>
        <dbReference type="SAM" id="Phobius"/>
    </source>
</evidence>
<evidence type="ECO:0000313" key="3">
    <source>
        <dbReference type="Proteomes" id="UP000824055"/>
    </source>
</evidence>
<comment type="caution">
    <text evidence="2">The sequence shown here is derived from an EMBL/GenBank/DDBJ whole genome shotgun (WGS) entry which is preliminary data.</text>
</comment>
<name>A0A9D2FZH9_9BACT</name>
<evidence type="ECO:0000313" key="2">
    <source>
        <dbReference type="EMBL" id="HIZ69295.1"/>
    </source>
</evidence>
<feature type="transmembrane region" description="Helical" evidence="1">
    <location>
        <begin position="51"/>
        <end position="75"/>
    </location>
</feature>
<dbReference type="Proteomes" id="UP000824055">
    <property type="component" value="Unassembled WGS sequence"/>
</dbReference>